<dbReference type="CTD" id="201973"/>
<dbReference type="RefSeq" id="XP_023686412.1">
    <property type="nucleotide sequence ID" value="XM_023830644.2"/>
</dbReference>
<organism evidence="10 11">
    <name type="scientific">Paramormyrops kingsleyae</name>
    <dbReference type="NCBI Taxonomy" id="1676925"/>
    <lineage>
        <taxon>Eukaryota</taxon>
        <taxon>Metazoa</taxon>
        <taxon>Chordata</taxon>
        <taxon>Craniata</taxon>
        <taxon>Vertebrata</taxon>
        <taxon>Euteleostomi</taxon>
        <taxon>Actinopterygii</taxon>
        <taxon>Neopterygii</taxon>
        <taxon>Teleostei</taxon>
        <taxon>Osteoglossocephala</taxon>
        <taxon>Osteoglossomorpha</taxon>
        <taxon>Osteoglossiformes</taxon>
        <taxon>Mormyridae</taxon>
        <taxon>Paramormyrops</taxon>
    </lineage>
</organism>
<keyword evidence="11" id="KW-1185">Reference proteome</keyword>
<reference evidence="10" key="1">
    <citation type="submission" date="2025-08" db="UniProtKB">
        <authorList>
            <consortium name="Ensembl"/>
        </authorList>
    </citation>
    <scope>IDENTIFICATION</scope>
</reference>
<dbReference type="Pfam" id="PF03121">
    <property type="entry name" value="Herpes_UL52"/>
    <property type="match status" value="1"/>
</dbReference>
<dbReference type="RefSeq" id="XP_023686411.1">
    <property type="nucleotide sequence ID" value="XM_023830643.2"/>
</dbReference>
<dbReference type="InterPro" id="IPR044917">
    <property type="entry name" value="PRIMPOL"/>
</dbReference>
<dbReference type="EC" id="2.7.7.102" evidence="7"/>
<evidence type="ECO:0000256" key="5">
    <source>
        <dbReference type="ARBA" id="ARBA00026139"/>
    </source>
</evidence>
<dbReference type="AlphaFoldDB" id="A0A3B3QPC5"/>
<evidence type="ECO:0000256" key="3">
    <source>
        <dbReference type="ARBA" id="ARBA00022478"/>
    </source>
</evidence>
<feature type="region of interest" description="Disordered" evidence="9">
    <location>
        <begin position="224"/>
        <end position="243"/>
    </location>
</feature>
<dbReference type="RefSeq" id="XP_023686410.1">
    <property type="nucleotide sequence ID" value="XM_023830642.2"/>
</dbReference>
<keyword evidence="4" id="KW-0548">Nucleotidyltransferase</keyword>
<evidence type="ECO:0000313" key="10">
    <source>
        <dbReference type="Ensembl" id="ENSPKIP00000007684.1"/>
    </source>
</evidence>
<comment type="similarity">
    <text evidence="1">Belongs to the eukaryotic-type primase small subunit family.</text>
</comment>
<evidence type="ECO:0000256" key="7">
    <source>
        <dbReference type="ARBA" id="ARBA00044768"/>
    </source>
</evidence>
<comment type="catalytic activity">
    <reaction evidence="8">
        <text>DNA(n) + a 2'-deoxyribonucleoside 5'-triphosphate = DNA(n+1) + diphosphate</text>
        <dbReference type="Rhea" id="RHEA:22508"/>
        <dbReference type="Rhea" id="RHEA-COMP:17339"/>
        <dbReference type="Rhea" id="RHEA-COMP:17340"/>
        <dbReference type="ChEBI" id="CHEBI:33019"/>
        <dbReference type="ChEBI" id="CHEBI:61560"/>
        <dbReference type="ChEBI" id="CHEBI:173112"/>
        <dbReference type="EC" id="2.7.7.7"/>
    </reaction>
    <physiologicalReaction direction="left-to-right" evidence="8">
        <dbReference type="Rhea" id="RHEA:22509"/>
    </physiologicalReaction>
</comment>
<evidence type="ECO:0000256" key="1">
    <source>
        <dbReference type="ARBA" id="ARBA00009762"/>
    </source>
</evidence>
<dbReference type="EC" id="2.7.7.7" evidence="2"/>
<dbReference type="GeneID" id="111853592"/>
<accession>A0A3B3QPC5</accession>
<evidence type="ECO:0000256" key="4">
    <source>
        <dbReference type="ARBA" id="ARBA00022932"/>
    </source>
</evidence>
<protein>
    <recommendedName>
        <fullName evidence="5">DNA-directed primase/polymerase protein</fullName>
        <ecNumber evidence="7">2.7.7.102</ecNumber>
        <ecNumber evidence="2">2.7.7.7</ecNumber>
    </recommendedName>
</protein>
<dbReference type="GO" id="GO:0000428">
    <property type="term" value="C:DNA-directed RNA polymerase complex"/>
    <property type="evidence" value="ECO:0007669"/>
    <property type="project" value="UniProtKB-KW"/>
</dbReference>
<comment type="catalytic activity">
    <reaction evidence="6">
        <text>ssDNA + n NTP = ssDNA/pppN(pN)n-1 hybrid + (n-1) diphosphate.</text>
        <dbReference type="EC" id="2.7.7.102"/>
    </reaction>
</comment>
<dbReference type="PANTHER" id="PTHR31399:SF0">
    <property type="entry name" value="DNA-DIRECTED PRIMASE_POLYMERASE PROTEIN"/>
    <property type="match status" value="1"/>
</dbReference>
<name>A0A3B3QPC5_9TELE</name>
<evidence type="ECO:0000256" key="6">
    <source>
        <dbReference type="ARBA" id="ARBA00044677"/>
    </source>
</evidence>
<dbReference type="GO" id="GO:0042276">
    <property type="term" value="P:error-prone translesion synthesis"/>
    <property type="evidence" value="ECO:0007669"/>
    <property type="project" value="InterPro"/>
</dbReference>
<dbReference type="GO" id="GO:0003682">
    <property type="term" value="F:chromatin binding"/>
    <property type="evidence" value="ECO:0007669"/>
    <property type="project" value="TreeGrafter"/>
</dbReference>
<dbReference type="Proteomes" id="UP000261540">
    <property type="component" value="Unplaced"/>
</dbReference>
<dbReference type="STRING" id="1676925.ENSPKIP00000007684"/>
<dbReference type="GO" id="GO:0005759">
    <property type="term" value="C:mitochondrial matrix"/>
    <property type="evidence" value="ECO:0007669"/>
    <property type="project" value="TreeGrafter"/>
</dbReference>
<keyword evidence="3" id="KW-0240">DNA-directed RNA polymerase</keyword>
<evidence type="ECO:0000313" key="11">
    <source>
        <dbReference type="Proteomes" id="UP000261540"/>
    </source>
</evidence>
<dbReference type="GO" id="GO:0003887">
    <property type="term" value="F:DNA-directed DNA polymerase activity"/>
    <property type="evidence" value="ECO:0007669"/>
    <property type="project" value="UniProtKB-KW"/>
</dbReference>
<dbReference type="RefSeq" id="XP_023686409.1">
    <property type="nucleotide sequence ID" value="XM_023830641.2"/>
</dbReference>
<proteinExistence type="inferred from homology"/>
<evidence type="ECO:0000256" key="9">
    <source>
        <dbReference type="SAM" id="MobiDB-lite"/>
    </source>
</evidence>
<evidence type="ECO:0000256" key="8">
    <source>
        <dbReference type="ARBA" id="ARBA00047303"/>
    </source>
</evidence>
<keyword evidence="4" id="KW-0808">Transferase</keyword>
<dbReference type="GO" id="GO:0005634">
    <property type="term" value="C:nucleus"/>
    <property type="evidence" value="ECO:0007669"/>
    <property type="project" value="TreeGrafter"/>
</dbReference>
<keyword evidence="4" id="KW-0239">DNA-directed DNA polymerase</keyword>
<dbReference type="PANTHER" id="PTHR31399">
    <property type="entry name" value="DNA-DIRECTED PRIMASE / POLYMERASE PROTEIN"/>
    <property type="match status" value="1"/>
</dbReference>
<evidence type="ECO:0000256" key="2">
    <source>
        <dbReference type="ARBA" id="ARBA00012417"/>
    </source>
</evidence>
<sequence>MTTQRGEKVKRVEELARSFQQHPLAAHYRPRLCRPWEPSSVWRLFPRQSAALAFAKGCKEDVHVFALERELTEAGQRIYLVTSYSELWHYYRTFRHSLMHCYEVIPEGAVCKVYFDLEFHKPSNEGLDGPQMVQLLIQYVCRKLNELYGVSCSAEDVLNLDSSTDDKFSRHLVFVLPDAAFKDNAHVGRFVHKILQPVLESLQEARGITEESAAPEMDVDWELAGSDELGSPQPTRRKPGGGELHFLRVKDKEGRWGLLVDLGVYTKNRNFRLYKSSKAGKNTAFTVAADNRFVPRPDRQLAAEECLFLASLVTNVSFTGQKILTLEVSDAKNMQASFRRPALHHPSIAEPLDGSQSSPYKEVDEFILSLVRKDGVQGAVRRCSYFEAEQLLVYDILRYRWCGNVARCHRSNNIMILVDLKEEVWYQKCHDPVCRSQNYRSSSYPLPQDICFSYLMKEDNEDLEYLMDDMGNIESSQRREGSQAPSAEQLPDWELWPDDEAHLEALEEMERTSAEEVPDELLLESMAQFESSEYAG</sequence>
<keyword evidence="3" id="KW-0804">Transcription</keyword>
<dbReference type="GeneTree" id="ENSGT00390000003901"/>
<dbReference type="Ensembl" id="ENSPKIT00000031749.1">
    <property type="protein sequence ID" value="ENSPKIP00000007684.1"/>
    <property type="gene ID" value="ENSPKIG00000023486.1"/>
</dbReference>
<dbReference type="GO" id="GO:0009411">
    <property type="term" value="P:response to UV"/>
    <property type="evidence" value="ECO:0007669"/>
    <property type="project" value="TreeGrafter"/>
</dbReference>
<dbReference type="OrthoDB" id="5988181at2759"/>
<reference evidence="10" key="2">
    <citation type="submission" date="2025-09" db="UniProtKB">
        <authorList>
            <consortium name="Ensembl"/>
        </authorList>
    </citation>
    <scope>IDENTIFICATION</scope>
</reference>
<dbReference type="GO" id="GO:0006264">
    <property type="term" value="P:mitochondrial DNA replication"/>
    <property type="evidence" value="ECO:0007669"/>
    <property type="project" value="TreeGrafter"/>
</dbReference>
<dbReference type="KEGG" id="pki:111853592"/>
<dbReference type="GO" id="GO:0031297">
    <property type="term" value="P:replication fork processing"/>
    <property type="evidence" value="ECO:0007669"/>
    <property type="project" value="TreeGrafter"/>
</dbReference>